<name>A0A075K883_9GAMM</name>
<protein>
    <submittedName>
        <fullName evidence="7">O-antigen polymerase</fullName>
    </submittedName>
</protein>
<organism evidence="7 8">
    <name type="scientific">Dyella japonica A8</name>
    <dbReference type="NCBI Taxonomy" id="1217721"/>
    <lineage>
        <taxon>Bacteria</taxon>
        <taxon>Pseudomonadati</taxon>
        <taxon>Pseudomonadota</taxon>
        <taxon>Gammaproteobacteria</taxon>
        <taxon>Lysobacterales</taxon>
        <taxon>Rhodanobacteraceae</taxon>
        <taxon>Dyella</taxon>
    </lineage>
</organism>
<dbReference type="STRING" id="1217721.HY57_14695"/>
<feature type="transmembrane region" description="Helical" evidence="5">
    <location>
        <begin position="218"/>
        <end position="235"/>
    </location>
</feature>
<dbReference type="Pfam" id="PF04932">
    <property type="entry name" value="Wzy_C"/>
    <property type="match status" value="1"/>
</dbReference>
<keyword evidence="4 5" id="KW-0472">Membrane</keyword>
<dbReference type="InterPro" id="IPR051533">
    <property type="entry name" value="WaaL-like"/>
</dbReference>
<gene>
    <name evidence="7" type="ORF">HY57_14695</name>
</gene>
<dbReference type="GO" id="GO:0016020">
    <property type="term" value="C:membrane"/>
    <property type="evidence" value="ECO:0007669"/>
    <property type="project" value="UniProtKB-SubCell"/>
</dbReference>
<reference evidence="7 8" key="1">
    <citation type="submission" date="2014-07" db="EMBL/GenBank/DDBJ databases">
        <title>Complete Genome Sequence of Dyella japonica Strain A8 Isolated from Malaysian Tropical Soil.</title>
        <authorList>
            <person name="Hui R.K.H."/>
            <person name="Chen J.-W."/>
            <person name="Chan K.-G."/>
            <person name="Leung F.C.C."/>
        </authorList>
    </citation>
    <scope>NUCLEOTIDE SEQUENCE [LARGE SCALE GENOMIC DNA]</scope>
    <source>
        <strain evidence="7 8">A8</strain>
    </source>
</reference>
<evidence type="ECO:0000313" key="7">
    <source>
        <dbReference type="EMBL" id="AIF48398.1"/>
    </source>
</evidence>
<dbReference type="PANTHER" id="PTHR37422:SF13">
    <property type="entry name" value="LIPOPOLYSACCHARIDE BIOSYNTHESIS PROTEIN PA4999-RELATED"/>
    <property type="match status" value="1"/>
</dbReference>
<feature type="transmembrane region" description="Helical" evidence="5">
    <location>
        <begin position="296"/>
        <end position="317"/>
    </location>
</feature>
<sequence>MFPLILVYVVLTIVRPQEYITSLIGLPVLPVVLVLAFAAWVASGARRLHAPQFFILLAFFGVLMVSEVANGWLGGVKDQLGKFGPVVLTFFMIATACTTQRRILVLMAVMVMCATVLAMHGIGQARSGIGWTGIPLGEDGRIQYVGIFNDPNDLGMLFVSVFPMACLLLKRAGFVGKLFWLGCILTLLYGVRLTNSRGAMLGVLIVIGAYVWYRRGMLVAGVLGAAGLAVMKMLSSRMQELDAGEESASGRVDAWYEGLQMFKSHPLFGVGPGNFTEYNPLTAHNSFVLVLAETGFVGYVLWLALIGYTFWMVAAVLRLKPDAATEPARFAAWDIERPMALTLLLSLCGMFACAFFLSRSYMIVLYVVLAIATGFFVGARERIGGLPAFSMHESGMRWIPAAIGSIAGLFVLVNILLRTAG</sequence>
<evidence type="ECO:0000259" key="6">
    <source>
        <dbReference type="Pfam" id="PF04932"/>
    </source>
</evidence>
<feature type="domain" description="O-antigen ligase-related" evidence="6">
    <location>
        <begin position="184"/>
        <end position="303"/>
    </location>
</feature>
<evidence type="ECO:0000256" key="3">
    <source>
        <dbReference type="ARBA" id="ARBA00022989"/>
    </source>
</evidence>
<keyword evidence="8" id="KW-1185">Reference proteome</keyword>
<evidence type="ECO:0000256" key="4">
    <source>
        <dbReference type="ARBA" id="ARBA00023136"/>
    </source>
</evidence>
<feature type="transmembrane region" description="Helical" evidence="5">
    <location>
        <begin position="53"/>
        <end position="73"/>
    </location>
</feature>
<comment type="subcellular location">
    <subcellularLocation>
        <location evidence="1">Membrane</location>
        <topology evidence="1">Multi-pass membrane protein</topology>
    </subcellularLocation>
</comment>
<feature type="transmembrane region" description="Helical" evidence="5">
    <location>
        <begin position="363"/>
        <end position="379"/>
    </location>
</feature>
<feature type="transmembrane region" description="Helical" evidence="5">
    <location>
        <begin position="399"/>
        <end position="417"/>
    </location>
</feature>
<dbReference type="PATRIC" id="fig|1217721.7.peg.3016"/>
<dbReference type="AlphaFoldDB" id="A0A075K883"/>
<dbReference type="KEGG" id="dja:HY57_14695"/>
<feature type="transmembrane region" description="Helical" evidence="5">
    <location>
        <begin position="103"/>
        <end position="122"/>
    </location>
</feature>
<dbReference type="EMBL" id="CP008884">
    <property type="protein sequence ID" value="AIF48398.1"/>
    <property type="molecule type" value="Genomic_DNA"/>
</dbReference>
<evidence type="ECO:0000256" key="2">
    <source>
        <dbReference type="ARBA" id="ARBA00022692"/>
    </source>
</evidence>
<evidence type="ECO:0000256" key="5">
    <source>
        <dbReference type="SAM" id="Phobius"/>
    </source>
</evidence>
<dbReference type="RefSeq" id="WP_019465567.1">
    <property type="nucleotide sequence ID" value="NZ_ALOY01000159.1"/>
</dbReference>
<dbReference type="PANTHER" id="PTHR37422">
    <property type="entry name" value="TEICHURONIC ACID BIOSYNTHESIS PROTEIN TUAE"/>
    <property type="match status" value="1"/>
</dbReference>
<dbReference type="InterPro" id="IPR007016">
    <property type="entry name" value="O-antigen_ligase-rel_domated"/>
</dbReference>
<keyword evidence="2 5" id="KW-0812">Transmembrane</keyword>
<feature type="transmembrane region" description="Helical" evidence="5">
    <location>
        <begin position="338"/>
        <end position="357"/>
    </location>
</feature>
<feature type="transmembrane region" description="Helical" evidence="5">
    <location>
        <begin position="20"/>
        <end position="41"/>
    </location>
</feature>
<dbReference type="HOGENOM" id="CLU_567339_0_0_6"/>
<dbReference type="OrthoDB" id="871774at2"/>
<keyword evidence="3 5" id="KW-1133">Transmembrane helix</keyword>
<evidence type="ECO:0000256" key="1">
    <source>
        <dbReference type="ARBA" id="ARBA00004141"/>
    </source>
</evidence>
<feature type="transmembrane region" description="Helical" evidence="5">
    <location>
        <begin position="154"/>
        <end position="169"/>
    </location>
</feature>
<evidence type="ECO:0000313" key="8">
    <source>
        <dbReference type="Proteomes" id="UP000027987"/>
    </source>
</evidence>
<accession>A0A075K883</accession>
<feature type="transmembrane region" description="Helical" evidence="5">
    <location>
        <begin position="174"/>
        <end position="191"/>
    </location>
</feature>
<proteinExistence type="predicted"/>
<dbReference type="Proteomes" id="UP000027987">
    <property type="component" value="Chromosome"/>
</dbReference>